<proteinExistence type="predicted"/>
<organism evidence="1 2">
    <name type="scientific">Brachionus plicatilis</name>
    <name type="common">Marine rotifer</name>
    <name type="synonym">Brachionus muelleri</name>
    <dbReference type="NCBI Taxonomy" id="10195"/>
    <lineage>
        <taxon>Eukaryota</taxon>
        <taxon>Metazoa</taxon>
        <taxon>Spiralia</taxon>
        <taxon>Gnathifera</taxon>
        <taxon>Rotifera</taxon>
        <taxon>Eurotatoria</taxon>
        <taxon>Monogononta</taxon>
        <taxon>Pseudotrocha</taxon>
        <taxon>Ploima</taxon>
        <taxon>Brachionidae</taxon>
        <taxon>Brachionus</taxon>
    </lineage>
</organism>
<gene>
    <name evidence="1" type="ORF">BpHYR1_007264</name>
</gene>
<evidence type="ECO:0000313" key="2">
    <source>
        <dbReference type="Proteomes" id="UP000276133"/>
    </source>
</evidence>
<sequence>MVPAHILRHIFVCVVPINFKSFKTCYQNTKPNFYRGNVGKKFEDFKRECGDKKKFKIETYNFTKKLASSDPFLKFLTNFNLYPYLDLSFKKEALKIKS</sequence>
<evidence type="ECO:0000313" key="1">
    <source>
        <dbReference type="EMBL" id="RNA43618.1"/>
    </source>
</evidence>
<dbReference type="AlphaFoldDB" id="A0A3M7T717"/>
<dbReference type="EMBL" id="REGN01000203">
    <property type="protein sequence ID" value="RNA43618.1"/>
    <property type="molecule type" value="Genomic_DNA"/>
</dbReference>
<reference evidence="1 2" key="1">
    <citation type="journal article" date="2018" name="Sci. Rep.">
        <title>Genomic signatures of local adaptation to the degree of environmental predictability in rotifers.</title>
        <authorList>
            <person name="Franch-Gras L."/>
            <person name="Hahn C."/>
            <person name="Garcia-Roger E.M."/>
            <person name="Carmona M.J."/>
            <person name="Serra M."/>
            <person name="Gomez A."/>
        </authorList>
    </citation>
    <scope>NUCLEOTIDE SEQUENCE [LARGE SCALE GENOMIC DNA]</scope>
    <source>
        <strain evidence="1">HYR1</strain>
    </source>
</reference>
<dbReference type="Proteomes" id="UP000276133">
    <property type="component" value="Unassembled WGS sequence"/>
</dbReference>
<keyword evidence="2" id="KW-1185">Reference proteome</keyword>
<accession>A0A3M7T717</accession>
<protein>
    <submittedName>
        <fullName evidence="1">Uncharacterized protein</fullName>
    </submittedName>
</protein>
<name>A0A3M7T717_BRAPC</name>
<comment type="caution">
    <text evidence="1">The sequence shown here is derived from an EMBL/GenBank/DDBJ whole genome shotgun (WGS) entry which is preliminary data.</text>
</comment>